<sequence length="427" mass="48268">MNFAPNHDSHFFSCTKAAKTVVYKGAMPSRTPKRTKIEAKNDEVTVPSGTTDQDDKHVVFTRWAENRGVEINGVAPSKLEGRGLGLMTTRKIKSGERMLSIPEKAMFKPDPKLLKQQRLERASPQAQLAFSAMSACKAKETGLGVWQATWPEAEDFWQSMPMCWGEDTRGKLPPSVQQPLERQLADYRKDWTALADVCRKHDYSEDDFKYFWMIVNSRSFHWKPPKGRPGSMVMCPFVDYMNHGPTGTTCQVTTDQHGYEVHADRDYEAGDEVLATYGAHSNDKLLVHYGFVIDSPYGVPSPDDDIRLDHILLPKLEERVKTQLQDVGFLGAYALLPQSNELCFKTQVAVRAQLLTANEWEYFMTNGEDMSSDQSEAVKAFMVPLMRTYHDECSMRISSIGEGNPAADLVKTRWTQIQSAVDAYLDE</sequence>
<proteinExistence type="predicted"/>
<dbReference type="InterPro" id="IPR046341">
    <property type="entry name" value="SET_dom_sf"/>
</dbReference>
<dbReference type="PANTHER" id="PTHR13271">
    <property type="entry name" value="UNCHARACTERIZED PUTATIVE METHYLTRANSFERASE"/>
    <property type="match status" value="1"/>
</dbReference>
<dbReference type="VEuPathDB" id="FungiDB:BTJ68_01015"/>
<dbReference type="GO" id="GO:0016279">
    <property type="term" value="F:protein-lysine N-methyltransferase activity"/>
    <property type="evidence" value="ECO:0007669"/>
    <property type="project" value="InterPro"/>
</dbReference>
<dbReference type="CDD" id="cd19177">
    <property type="entry name" value="SET_SETD4"/>
    <property type="match status" value="1"/>
</dbReference>
<dbReference type="SUPFAM" id="SSF82199">
    <property type="entry name" value="SET domain"/>
    <property type="match status" value="1"/>
</dbReference>
<feature type="domain" description="SET" evidence="1">
    <location>
        <begin position="67"/>
        <end position="278"/>
    </location>
</feature>
<comment type="caution">
    <text evidence="2">The sequence shown here is derived from an EMBL/GenBank/DDBJ whole genome shotgun (WGS) entry which is preliminary data.</text>
</comment>
<dbReference type="EMBL" id="QWIT01000683">
    <property type="protein sequence ID" value="RMZ21307.1"/>
    <property type="molecule type" value="Genomic_DNA"/>
</dbReference>
<gene>
    <name evidence="2" type="ORF">D0859_14679</name>
</gene>
<accession>A0A3M7I6R1</accession>
<reference evidence="2 3" key="1">
    <citation type="journal article" date="2018" name="BMC Genomics">
        <title>Genomic evidence for intraspecific hybridization in a clonal and extremely halotolerant yeast.</title>
        <authorList>
            <person name="Gostincar C."/>
            <person name="Stajich J.E."/>
            <person name="Zupancic J."/>
            <person name="Zalar P."/>
            <person name="Gunde-Cimerman N."/>
        </authorList>
    </citation>
    <scope>NUCLEOTIDE SEQUENCE [LARGE SCALE GENOMIC DNA]</scope>
    <source>
        <strain evidence="2 3">EXF-120</strain>
    </source>
</reference>
<dbReference type="Gene3D" id="3.90.1410.10">
    <property type="entry name" value="set domain protein methyltransferase, domain 1"/>
    <property type="match status" value="1"/>
</dbReference>
<evidence type="ECO:0000313" key="3">
    <source>
        <dbReference type="Proteomes" id="UP000281677"/>
    </source>
</evidence>
<evidence type="ECO:0000313" key="2">
    <source>
        <dbReference type="EMBL" id="RMZ21307.1"/>
    </source>
</evidence>
<dbReference type="InterPro" id="IPR044429">
    <property type="entry name" value="SETD4_SET"/>
</dbReference>
<dbReference type="PROSITE" id="PS50280">
    <property type="entry name" value="SET"/>
    <property type="match status" value="1"/>
</dbReference>
<dbReference type="OrthoDB" id="341421at2759"/>
<dbReference type="Pfam" id="PF00856">
    <property type="entry name" value="SET"/>
    <property type="match status" value="1"/>
</dbReference>
<dbReference type="AlphaFoldDB" id="A0A3M7I6R1"/>
<protein>
    <recommendedName>
        <fullName evidence="1">SET domain-containing protein</fullName>
    </recommendedName>
</protein>
<dbReference type="Proteomes" id="UP000281677">
    <property type="component" value="Unassembled WGS sequence"/>
</dbReference>
<dbReference type="InterPro" id="IPR050600">
    <property type="entry name" value="SETD3_SETD6_MTase"/>
</dbReference>
<organism evidence="2 3">
    <name type="scientific">Hortaea werneckii</name>
    <name type="common">Black yeast</name>
    <name type="synonym">Cladosporium werneckii</name>
    <dbReference type="NCBI Taxonomy" id="91943"/>
    <lineage>
        <taxon>Eukaryota</taxon>
        <taxon>Fungi</taxon>
        <taxon>Dikarya</taxon>
        <taxon>Ascomycota</taxon>
        <taxon>Pezizomycotina</taxon>
        <taxon>Dothideomycetes</taxon>
        <taxon>Dothideomycetidae</taxon>
        <taxon>Mycosphaerellales</taxon>
        <taxon>Teratosphaeriaceae</taxon>
        <taxon>Hortaea</taxon>
    </lineage>
</organism>
<evidence type="ECO:0000259" key="1">
    <source>
        <dbReference type="PROSITE" id="PS50280"/>
    </source>
</evidence>
<name>A0A3M7I6R1_HORWE</name>
<dbReference type="PANTHER" id="PTHR13271:SF137">
    <property type="entry name" value="SET DOMAIN-CONTAINING PROTEIN"/>
    <property type="match status" value="1"/>
</dbReference>
<dbReference type="InterPro" id="IPR001214">
    <property type="entry name" value="SET_dom"/>
</dbReference>